<dbReference type="RefSeq" id="WP_008472855.1">
    <property type="nucleotide sequence ID" value="NZ_AYZO01000006.1"/>
</dbReference>
<dbReference type="Gene3D" id="1.10.10.10">
    <property type="entry name" value="Winged helix-like DNA-binding domain superfamily/Winged helix DNA-binding domain"/>
    <property type="match status" value="1"/>
</dbReference>
<evidence type="ECO:0000256" key="1">
    <source>
        <dbReference type="ARBA" id="ARBA00011046"/>
    </source>
</evidence>
<dbReference type="InterPro" id="IPR014071">
    <property type="entry name" value="Cu_transp_CopY/TcrY"/>
</dbReference>
<keyword evidence="4" id="KW-0804">Transcription</keyword>
<dbReference type="InterPro" id="IPR005650">
    <property type="entry name" value="BlaI_family"/>
</dbReference>
<dbReference type="GO" id="GO:0003677">
    <property type="term" value="F:DNA binding"/>
    <property type="evidence" value="ECO:0007669"/>
    <property type="project" value="UniProtKB-KW"/>
</dbReference>
<comment type="caution">
    <text evidence="5">The sequence shown here is derived from an EMBL/GenBank/DDBJ whole genome shotgun (WGS) entry which is preliminary data.</text>
</comment>
<proteinExistence type="inferred from homology"/>
<keyword evidence="2" id="KW-0805">Transcription regulation</keyword>
<dbReference type="InterPro" id="IPR036388">
    <property type="entry name" value="WH-like_DNA-bd_sf"/>
</dbReference>
<dbReference type="GO" id="GO:0045892">
    <property type="term" value="P:negative regulation of DNA-templated transcription"/>
    <property type="evidence" value="ECO:0007669"/>
    <property type="project" value="InterPro"/>
</dbReference>
<evidence type="ECO:0000256" key="3">
    <source>
        <dbReference type="ARBA" id="ARBA00023125"/>
    </source>
</evidence>
<dbReference type="OrthoDB" id="1849040at2"/>
<evidence type="ECO:0000313" key="6">
    <source>
        <dbReference type="Proteomes" id="UP000009326"/>
    </source>
</evidence>
<sequence length="145" mass="16548">MTKLSMIPEAEWEVMRIIWTTGTISSSDVITNLQEKTSWTESTIKTLLRRLVAQGWLKTEKQGRKFLYTPTIDQTEMMYRASMDMLDRMCDMHKGTLLIQLLQAVPMSKTDLKKLAYLANEKAVTAPETVPCNCLPNNLTKGKDC</sequence>
<evidence type="ECO:0000256" key="4">
    <source>
        <dbReference type="ARBA" id="ARBA00023163"/>
    </source>
</evidence>
<dbReference type="Pfam" id="PF03965">
    <property type="entry name" value="Penicillinase_R"/>
    <property type="match status" value="1"/>
</dbReference>
<dbReference type="InterPro" id="IPR036390">
    <property type="entry name" value="WH_DNA-bd_sf"/>
</dbReference>
<keyword evidence="3" id="KW-0238">DNA-binding</keyword>
<protein>
    <recommendedName>
        <fullName evidence="7">CopY/TcrY family copper transport repressor</fullName>
    </recommendedName>
</protein>
<evidence type="ECO:0000313" key="5">
    <source>
        <dbReference type="EMBL" id="CCI86806.1"/>
    </source>
</evidence>
<dbReference type="Proteomes" id="UP000009326">
    <property type="component" value="Unassembled WGS sequence"/>
</dbReference>
<accession>I7LCU9</accession>
<name>I7LCU9_9LACO</name>
<reference evidence="5 6" key="1">
    <citation type="submission" date="2012-06" db="EMBL/GenBank/DDBJ databases">
        <title>Draft genome sequence of Lactobacillus gigeriorum CRBIP 24.85T, isolated from chicken crop.</title>
        <authorList>
            <person name="Cousin S."/>
            <person name="Ma L."/>
            <person name="Creno S."/>
            <person name="Clermont D."/>
            <person name="Loux V."/>
            <person name="Bizet C."/>
            <person name="Bouchier C."/>
        </authorList>
    </citation>
    <scope>NUCLEOTIDE SEQUENCE [LARGE SCALE GENOMIC DNA]</scope>
    <source>
        <strain evidence="6">CRBIP 24.85T</strain>
    </source>
</reference>
<dbReference type="SUPFAM" id="SSF46785">
    <property type="entry name" value="Winged helix' DNA-binding domain"/>
    <property type="match status" value="1"/>
</dbReference>
<dbReference type="PIRSF" id="PIRSF019455">
    <property type="entry name" value="CopR_AtkY"/>
    <property type="match status" value="1"/>
</dbReference>
<dbReference type="EMBL" id="CAKC01000038">
    <property type="protein sequence ID" value="CCI86806.1"/>
    <property type="molecule type" value="Genomic_DNA"/>
</dbReference>
<dbReference type="AlphaFoldDB" id="I7LCU9"/>
<comment type="similarity">
    <text evidence="1">Belongs to the BlaI transcriptional regulatory family.</text>
</comment>
<dbReference type="STRING" id="1423751.FC38_GL001620"/>
<organism evidence="5 6">
    <name type="scientific">Lactobacillus gigeriorum DSM 23908 = CRBIP 24.85</name>
    <dbReference type="NCBI Taxonomy" id="1423751"/>
    <lineage>
        <taxon>Bacteria</taxon>
        <taxon>Bacillati</taxon>
        <taxon>Bacillota</taxon>
        <taxon>Bacilli</taxon>
        <taxon>Lactobacillales</taxon>
        <taxon>Lactobacillaceae</taxon>
        <taxon>Lactobacillus</taxon>
    </lineage>
</organism>
<dbReference type="NCBIfam" id="TIGR02698">
    <property type="entry name" value="CopY_TcrY"/>
    <property type="match status" value="1"/>
</dbReference>
<gene>
    <name evidence="5" type="ORF">BN52_06955</name>
</gene>
<evidence type="ECO:0000256" key="2">
    <source>
        <dbReference type="ARBA" id="ARBA00023015"/>
    </source>
</evidence>
<evidence type="ECO:0008006" key="7">
    <source>
        <dbReference type="Google" id="ProtNLM"/>
    </source>
</evidence>